<evidence type="ECO:0000313" key="2">
    <source>
        <dbReference type="Proteomes" id="UP000265703"/>
    </source>
</evidence>
<protein>
    <submittedName>
        <fullName evidence="1">Uncharacterized protein</fullName>
    </submittedName>
</protein>
<dbReference type="EMBL" id="QKYT01000658">
    <property type="protein sequence ID" value="RIA82517.1"/>
    <property type="molecule type" value="Genomic_DNA"/>
</dbReference>
<dbReference type="Proteomes" id="UP000265703">
    <property type="component" value="Unassembled WGS sequence"/>
</dbReference>
<comment type="caution">
    <text evidence="1">The sequence shown here is derived from an EMBL/GenBank/DDBJ whole genome shotgun (WGS) entry which is preliminary data.</text>
</comment>
<organism evidence="1 2">
    <name type="scientific">Glomus cerebriforme</name>
    <dbReference type="NCBI Taxonomy" id="658196"/>
    <lineage>
        <taxon>Eukaryota</taxon>
        <taxon>Fungi</taxon>
        <taxon>Fungi incertae sedis</taxon>
        <taxon>Mucoromycota</taxon>
        <taxon>Glomeromycotina</taxon>
        <taxon>Glomeromycetes</taxon>
        <taxon>Glomerales</taxon>
        <taxon>Glomeraceae</taxon>
        <taxon>Glomus</taxon>
    </lineage>
</organism>
<keyword evidence="2" id="KW-1185">Reference proteome</keyword>
<dbReference type="OrthoDB" id="2441262at2759"/>
<name>A0A397SEW1_9GLOM</name>
<sequence>MSNYFMTTKDLKKMTMKNLKQKCIALKEWIKVMKEEGPALLEEITNNIKQNEILRTTIFHLEELECRVEKLELQLELQANETKFFNSYRDWKRGLTLTQEEQDCINDLKNLLDEKAKMKLCDSVPIDLQVYKPPLEKALKAIDKWRKEKALKAIANLNNQSLY</sequence>
<accession>A0A397SEW1</accession>
<reference evidence="1 2" key="1">
    <citation type="submission" date="2018-06" db="EMBL/GenBank/DDBJ databases">
        <title>Comparative genomics reveals the genomic features of Rhizophagus irregularis, R. cerebriforme, R. diaphanum and Gigaspora rosea, and their symbiotic lifestyle signature.</title>
        <authorList>
            <person name="Morin E."/>
            <person name="San Clemente H."/>
            <person name="Chen E.C.H."/>
            <person name="De La Providencia I."/>
            <person name="Hainaut M."/>
            <person name="Kuo A."/>
            <person name="Kohler A."/>
            <person name="Murat C."/>
            <person name="Tang N."/>
            <person name="Roy S."/>
            <person name="Loubradou J."/>
            <person name="Henrissat B."/>
            <person name="Grigoriev I.V."/>
            <person name="Corradi N."/>
            <person name="Roux C."/>
            <person name="Martin F.M."/>
        </authorList>
    </citation>
    <scope>NUCLEOTIDE SEQUENCE [LARGE SCALE GENOMIC DNA]</scope>
    <source>
        <strain evidence="1 2">DAOM 227022</strain>
    </source>
</reference>
<evidence type="ECO:0000313" key="1">
    <source>
        <dbReference type="EMBL" id="RIA82517.1"/>
    </source>
</evidence>
<proteinExistence type="predicted"/>
<gene>
    <name evidence="1" type="ORF">C1645_835239</name>
</gene>
<dbReference type="AlphaFoldDB" id="A0A397SEW1"/>